<evidence type="ECO:0000313" key="3">
    <source>
        <dbReference type="Proteomes" id="UP000250235"/>
    </source>
</evidence>
<evidence type="ECO:0000313" key="2">
    <source>
        <dbReference type="EMBL" id="KZV35031.1"/>
    </source>
</evidence>
<accession>A0A2Z7BKB4</accession>
<dbReference type="EMBL" id="KV005009">
    <property type="protein sequence ID" value="KZV35031.1"/>
    <property type="molecule type" value="Genomic_DNA"/>
</dbReference>
<gene>
    <name evidence="2" type="ORF">F511_19778</name>
</gene>
<reference evidence="2 3" key="1">
    <citation type="journal article" date="2015" name="Proc. Natl. Acad. Sci. U.S.A.">
        <title>The resurrection genome of Boea hygrometrica: A blueprint for survival of dehydration.</title>
        <authorList>
            <person name="Xiao L."/>
            <person name="Yang G."/>
            <person name="Zhang L."/>
            <person name="Yang X."/>
            <person name="Zhao S."/>
            <person name="Ji Z."/>
            <person name="Zhou Q."/>
            <person name="Hu M."/>
            <person name="Wang Y."/>
            <person name="Chen M."/>
            <person name="Xu Y."/>
            <person name="Jin H."/>
            <person name="Xiao X."/>
            <person name="Hu G."/>
            <person name="Bao F."/>
            <person name="Hu Y."/>
            <person name="Wan P."/>
            <person name="Li L."/>
            <person name="Deng X."/>
            <person name="Kuang T."/>
            <person name="Xiang C."/>
            <person name="Zhu J.K."/>
            <person name="Oliver M.J."/>
            <person name="He Y."/>
        </authorList>
    </citation>
    <scope>NUCLEOTIDE SEQUENCE [LARGE SCALE GENOMIC DNA]</scope>
    <source>
        <strain evidence="3">cv. XS01</strain>
    </source>
</reference>
<name>A0A2Z7BKB4_9LAMI</name>
<protein>
    <submittedName>
        <fullName evidence="2">Uncharacterized protein</fullName>
    </submittedName>
</protein>
<evidence type="ECO:0000256" key="1">
    <source>
        <dbReference type="SAM" id="MobiDB-lite"/>
    </source>
</evidence>
<feature type="region of interest" description="Disordered" evidence="1">
    <location>
        <begin position="369"/>
        <end position="403"/>
    </location>
</feature>
<organism evidence="2 3">
    <name type="scientific">Dorcoceras hygrometricum</name>
    <dbReference type="NCBI Taxonomy" id="472368"/>
    <lineage>
        <taxon>Eukaryota</taxon>
        <taxon>Viridiplantae</taxon>
        <taxon>Streptophyta</taxon>
        <taxon>Embryophyta</taxon>
        <taxon>Tracheophyta</taxon>
        <taxon>Spermatophyta</taxon>
        <taxon>Magnoliopsida</taxon>
        <taxon>eudicotyledons</taxon>
        <taxon>Gunneridae</taxon>
        <taxon>Pentapetalae</taxon>
        <taxon>asterids</taxon>
        <taxon>lamiids</taxon>
        <taxon>Lamiales</taxon>
        <taxon>Gesneriaceae</taxon>
        <taxon>Didymocarpoideae</taxon>
        <taxon>Trichosporeae</taxon>
        <taxon>Loxocarpinae</taxon>
        <taxon>Dorcoceras</taxon>
    </lineage>
</organism>
<feature type="compositionally biased region" description="Basic and acidic residues" evidence="1">
    <location>
        <begin position="369"/>
        <end position="390"/>
    </location>
</feature>
<proteinExistence type="predicted"/>
<dbReference type="Proteomes" id="UP000250235">
    <property type="component" value="Unassembled WGS sequence"/>
</dbReference>
<keyword evidence="3" id="KW-1185">Reference proteome</keyword>
<dbReference type="AlphaFoldDB" id="A0A2Z7BKB4"/>
<sequence length="403" mass="47073">MGNSSALPPTQKQMTYTGKSVYAPIEIREINWVTHFFPKIDPAHKGKGVLPYLDSQNRVEEHYLLVIQDVRDKAECQIQFFDKWHKFRTDYRLIKVSSMLVQNFSNIENKLLPWGETEKVSELLQRMELIWYKMLKMFMHTMVSKHWKNFHQEKPSANQDLMAIRMLEAKLAKTRKNVNLFQVRAGLPVTYGERSVDRAASLEIPPGITWQEYRVQCTQCINPTPDQQTKQNPTVEGQLEVVDQIVEQSRIRRRRIQVQSMDKRVISLDSKVEDLLNIKTRMKHGFGIYKHAFYEKMHKLTIDFTSSYTSLETCLVRRLREHQLQLATDMTFVKLQMADLVNHFKEVCDTKNGASLDILAEISRLLERKSERPGKSHEEDVAERFRKQGPKEFSGTSDPLAAE</sequence>